<evidence type="ECO:0000313" key="3">
    <source>
        <dbReference type="Proteomes" id="UP000245250"/>
    </source>
</evidence>
<sequence>MPHQWGTMAGSGFATSTTTTPGTPGTSGDPYIVAYWSSYLDPVSPEGTTFSESGFSNWIKIGDTGIYSVEGLKINMHPWPYYGCLNGDGFAQPFASGDHFELLIYGVDENGIITDPVTQTLADYTGSSLVMPTGWVSVAANKLQALGNVQYLVFQMASTDSDPMYGMNTAAYFCLDKLSVKRVY</sequence>
<dbReference type="Proteomes" id="UP000245250">
    <property type="component" value="Chromosome"/>
</dbReference>
<feature type="region of interest" description="Disordered" evidence="1">
    <location>
        <begin position="1"/>
        <end position="25"/>
    </location>
</feature>
<dbReference type="RefSeq" id="WP_109193039.1">
    <property type="nucleotide sequence ID" value="NZ_CP029255.1"/>
</dbReference>
<dbReference type="AlphaFoldDB" id="A0A2S1YNG8"/>
<reference evidence="2 3" key="1">
    <citation type="submission" date="2018-05" db="EMBL/GenBank/DDBJ databases">
        <title>Genome sequencing of Flavobacterium sp. HYN0056.</title>
        <authorList>
            <person name="Yi H."/>
            <person name="Baek C."/>
        </authorList>
    </citation>
    <scope>NUCLEOTIDE SEQUENCE [LARGE SCALE GENOMIC DNA]</scope>
    <source>
        <strain evidence="2 3">HYN0056</strain>
    </source>
</reference>
<dbReference type="Pfam" id="PF14717">
    <property type="entry name" value="DUF4465"/>
    <property type="match status" value="1"/>
</dbReference>
<accession>A0A2S1YNG8</accession>
<proteinExistence type="predicted"/>
<keyword evidence="3" id="KW-1185">Reference proteome</keyword>
<dbReference type="OrthoDB" id="975232at2"/>
<dbReference type="Gene3D" id="2.60.120.1350">
    <property type="entry name" value="Protein of unknown function DUF4465"/>
    <property type="match status" value="1"/>
</dbReference>
<evidence type="ECO:0000313" key="2">
    <source>
        <dbReference type="EMBL" id="AWK05601.1"/>
    </source>
</evidence>
<evidence type="ECO:0008006" key="4">
    <source>
        <dbReference type="Google" id="ProtNLM"/>
    </source>
</evidence>
<gene>
    <name evidence="2" type="ORF">HYN56_15695</name>
</gene>
<protein>
    <recommendedName>
        <fullName evidence="4">DUF4465 domain-containing protein</fullName>
    </recommendedName>
</protein>
<dbReference type="EMBL" id="CP029255">
    <property type="protein sequence ID" value="AWK05601.1"/>
    <property type="molecule type" value="Genomic_DNA"/>
</dbReference>
<organism evidence="2 3">
    <name type="scientific">Flavobacterium crocinum</name>
    <dbReference type="NCBI Taxonomy" id="2183896"/>
    <lineage>
        <taxon>Bacteria</taxon>
        <taxon>Pseudomonadati</taxon>
        <taxon>Bacteroidota</taxon>
        <taxon>Flavobacteriia</taxon>
        <taxon>Flavobacteriales</taxon>
        <taxon>Flavobacteriaceae</taxon>
        <taxon>Flavobacterium</taxon>
    </lineage>
</organism>
<evidence type="ECO:0000256" key="1">
    <source>
        <dbReference type="SAM" id="MobiDB-lite"/>
    </source>
</evidence>
<dbReference type="InterPro" id="IPR027828">
    <property type="entry name" value="DUF4465"/>
</dbReference>
<name>A0A2S1YNG8_9FLAO</name>
<dbReference type="KEGG" id="fcr:HYN56_15695"/>